<keyword evidence="2" id="KW-0812">Transmembrane</keyword>
<keyword evidence="2" id="KW-1133">Transmembrane helix</keyword>
<evidence type="ECO:0000313" key="4">
    <source>
        <dbReference type="Proteomes" id="UP001321760"/>
    </source>
</evidence>
<evidence type="ECO:0000256" key="2">
    <source>
        <dbReference type="SAM" id="Phobius"/>
    </source>
</evidence>
<feature type="region of interest" description="Disordered" evidence="1">
    <location>
        <begin position="183"/>
        <end position="258"/>
    </location>
</feature>
<sequence length="513" mass="56797">MSRRYSQEPETMANSSPYSGGDYYYDAKKFPSPSPTPSPRGPGYYYQPPPVRPATRAHFRGQSTSSFTNNNFPSPRGPSFSPRYTSNGEYATANVSQSRSSRKPSFSGSRPKHERRSSFSYYRASDHHGESDEDEFIEINGITYFVPPARSKSKRASREYYTINAGGHATDYHYYEQGGPYFDREAGGFAPPPRYEPERKPPPSLHTRRNSTSVPQRPQTARPASSHTPKKPAPETKRPATEADAKRHRIPQGYSLKNWDPNEEPITLLGSVFDANSLGKWIYDWTVFHHGPATPISDMAGDLWLLLIKLAGKIKGAEKLFDSKKQDISVGRKVDGKMKHDSQYDPGSSQKHSSSALHNILRKLGNLSWNEKLLVTALCISYLASPALAQGGNHAQEVTIHVLGFFSIGTAVAFLPLRATTHMYWILPIWGVAFTGMLMLELYRAKGSLQRRLLVGSVMFLVLTPLGSITDGSLEGVFAWAPFSLTATLLLVSAAIDYFGPRVVANAAIQAGV</sequence>
<keyword evidence="4" id="KW-1185">Reference proteome</keyword>
<protein>
    <submittedName>
        <fullName evidence="3">Uncharacterized protein</fullName>
    </submittedName>
</protein>
<gene>
    <name evidence="3" type="ORF">QBC34DRAFT_67378</name>
</gene>
<feature type="transmembrane region" description="Helical" evidence="2">
    <location>
        <begin position="423"/>
        <end position="440"/>
    </location>
</feature>
<evidence type="ECO:0000256" key="1">
    <source>
        <dbReference type="SAM" id="MobiDB-lite"/>
    </source>
</evidence>
<feature type="compositionally biased region" description="Low complexity" evidence="1">
    <location>
        <begin position="15"/>
        <end position="24"/>
    </location>
</feature>
<feature type="compositionally biased region" description="Low complexity" evidence="1">
    <location>
        <begin position="63"/>
        <end position="83"/>
    </location>
</feature>
<feature type="transmembrane region" description="Helical" evidence="2">
    <location>
        <begin position="476"/>
        <end position="496"/>
    </location>
</feature>
<reference evidence="3" key="2">
    <citation type="submission" date="2023-05" db="EMBL/GenBank/DDBJ databases">
        <authorList>
            <consortium name="Lawrence Berkeley National Laboratory"/>
            <person name="Steindorff A."/>
            <person name="Hensen N."/>
            <person name="Bonometti L."/>
            <person name="Westerberg I."/>
            <person name="Brannstrom I.O."/>
            <person name="Guillou S."/>
            <person name="Cros-Aarteil S."/>
            <person name="Calhoun S."/>
            <person name="Haridas S."/>
            <person name="Kuo A."/>
            <person name="Mondo S."/>
            <person name="Pangilinan J."/>
            <person name="Riley R."/>
            <person name="Labutti K."/>
            <person name="Andreopoulos B."/>
            <person name="Lipzen A."/>
            <person name="Chen C."/>
            <person name="Yanf M."/>
            <person name="Daum C."/>
            <person name="Ng V."/>
            <person name="Clum A."/>
            <person name="Ohm R."/>
            <person name="Martin F."/>
            <person name="Silar P."/>
            <person name="Natvig D."/>
            <person name="Lalanne C."/>
            <person name="Gautier V."/>
            <person name="Ament-Velasquez S.L."/>
            <person name="Kruys A."/>
            <person name="Hutchinson M.I."/>
            <person name="Powell A.J."/>
            <person name="Barry K."/>
            <person name="Miller A.N."/>
            <person name="Grigoriev I.V."/>
            <person name="Debuchy R."/>
            <person name="Gladieux P."/>
            <person name="Thoren M.H."/>
            <person name="Johannesson H."/>
        </authorList>
    </citation>
    <scope>NUCLEOTIDE SEQUENCE</scope>
    <source>
        <strain evidence="3">PSN243</strain>
    </source>
</reference>
<feature type="compositionally biased region" description="Low complexity" evidence="1">
    <location>
        <begin position="96"/>
        <end position="109"/>
    </location>
</feature>
<feature type="compositionally biased region" description="Basic and acidic residues" evidence="1">
    <location>
        <begin position="232"/>
        <end position="245"/>
    </location>
</feature>
<name>A0AAV9H7G0_9PEZI</name>
<evidence type="ECO:0000313" key="3">
    <source>
        <dbReference type="EMBL" id="KAK4455398.1"/>
    </source>
</evidence>
<accession>A0AAV9H7G0</accession>
<dbReference type="Proteomes" id="UP001321760">
    <property type="component" value="Unassembled WGS sequence"/>
</dbReference>
<organism evidence="3 4">
    <name type="scientific">Podospora aff. communis PSN243</name>
    <dbReference type="NCBI Taxonomy" id="3040156"/>
    <lineage>
        <taxon>Eukaryota</taxon>
        <taxon>Fungi</taxon>
        <taxon>Dikarya</taxon>
        <taxon>Ascomycota</taxon>
        <taxon>Pezizomycotina</taxon>
        <taxon>Sordariomycetes</taxon>
        <taxon>Sordariomycetidae</taxon>
        <taxon>Sordariales</taxon>
        <taxon>Podosporaceae</taxon>
        <taxon>Podospora</taxon>
    </lineage>
</organism>
<feature type="compositionally biased region" description="Polar residues" evidence="1">
    <location>
        <begin position="210"/>
        <end position="227"/>
    </location>
</feature>
<proteinExistence type="predicted"/>
<comment type="caution">
    <text evidence="3">The sequence shown here is derived from an EMBL/GenBank/DDBJ whole genome shotgun (WGS) entry which is preliminary data.</text>
</comment>
<reference evidence="3" key="1">
    <citation type="journal article" date="2023" name="Mol. Phylogenet. Evol.">
        <title>Genome-scale phylogeny and comparative genomics of the fungal order Sordariales.</title>
        <authorList>
            <person name="Hensen N."/>
            <person name="Bonometti L."/>
            <person name="Westerberg I."/>
            <person name="Brannstrom I.O."/>
            <person name="Guillou S."/>
            <person name="Cros-Aarteil S."/>
            <person name="Calhoun S."/>
            <person name="Haridas S."/>
            <person name="Kuo A."/>
            <person name="Mondo S."/>
            <person name="Pangilinan J."/>
            <person name="Riley R."/>
            <person name="LaButti K."/>
            <person name="Andreopoulos B."/>
            <person name="Lipzen A."/>
            <person name="Chen C."/>
            <person name="Yan M."/>
            <person name="Daum C."/>
            <person name="Ng V."/>
            <person name="Clum A."/>
            <person name="Steindorff A."/>
            <person name="Ohm R.A."/>
            <person name="Martin F."/>
            <person name="Silar P."/>
            <person name="Natvig D.O."/>
            <person name="Lalanne C."/>
            <person name="Gautier V."/>
            <person name="Ament-Velasquez S.L."/>
            <person name="Kruys A."/>
            <person name="Hutchinson M.I."/>
            <person name="Powell A.J."/>
            <person name="Barry K."/>
            <person name="Miller A.N."/>
            <person name="Grigoriev I.V."/>
            <person name="Debuchy R."/>
            <person name="Gladieux P."/>
            <person name="Hiltunen Thoren M."/>
            <person name="Johannesson H."/>
        </authorList>
    </citation>
    <scope>NUCLEOTIDE SEQUENCE</scope>
    <source>
        <strain evidence="3">PSN243</strain>
    </source>
</reference>
<feature type="compositionally biased region" description="Polar residues" evidence="1">
    <location>
        <begin position="84"/>
        <end position="95"/>
    </location>
</feature>
<feature type="transmembrane region" description="Helical" evidence="2">
    <location>
        <begin position="452"/>
        <end position="470"/>
    </location>
</feature>
<keyword evidence="2" id="KW-0472">Membrane</keyword>
<feature type="transmembrane region" description="Helical" evidence="2">
    <location>
        <begin position="398"/>
        <end position="417"/>
    </location>
</feature>
<dbReference type="EMBL" id="MU865914">
    <property type="protein sequence ID" value="KAK4455398.1"/>
    <property type="molecule type" value="Genomic_DNA"/>
</dbReference>
<dbReference type="AlphaFoldDB" id="A0AAV9H7G0"/>
<feature type="region of interest" description="Disordered" evidence="1">
    <location>
        <begin position="1"/>
        <end position="137"/>
    </location>
</feature>